<evidence type="ECO:0000313" key="2">
    <source>
        <dbReference type="EMBL" id="OOV79771.1"/>
    </source>
</evidence>
<protein>
    <recommendedName>
        <fullName evidence="4">Lipoprotein</fullName>
    </recommendedName>
</protein>
<dbReference type="EMBL" id="MVKX01000012">
    <property type="protein sequence ID" value="OOV79771.1"/>
    <property type="molecule type" value="Genomic_DNA"/>
</dbReference>
<organism evidence="2 3">
    <name type="scientific">Acinetobacter amyesii</name>
    <dbReference type="NCBI Taxonomy" id="2942470"/>
    <lineage>
        <taxon>Bacteria</taxon>
        <taxon>Pseudomonadati</taxon>
        <taxon>Pseudomonadota</taxon>
        <taxon>Gammaproteobacteria</taxon>
        <taxon>Moraxellales</taxon>
        <taxon>Moraxellaceae</taxon>
        <taxon>Acinetobacter</taxon>
    </lineage>
</organism>
<accession>A0A1T1GQA1</accession>
<dbReference type="PROSITE" id="PS51257">
    <property type="entry name" value="PROKAR_LIPOPROTEIN"/>
    <property type="match status" value="1"/>
</dbReference>
<keyword evidence="3" id="KW-1185">Reference proteome</keyword>
<keyword evidence="1" id="KW-0175">Coiled coil</keyword>
<gene>
    <name evidence="2" type="ORF">B1202_15320</name>
</gene>
<sequence length="207" mass="22632">MKKLVQNALLPFAIFSGVLVLIGCEPATAPQQEQEIAAENDHSATISTNEDQSATQSQVTDQSQLKSGNMFYIVRDVADMQLKAGNYVEQLKQTQVDLEAAVSNQDHLQLQKAATQLQQQLKGFNQALNDLNLKSTEINDIRSNLQAANQQVLASPFLNGQVDLSKVDFQKIQNQMGNIQAEMLKLAGMLIQDQAGKSSSTAPTETE</sequence>
<dbReference type="RefSeq" id="WP_078191467.1">
    <property type="nucleotide sequence ID" value="NZ_JAMCOZ010000008.1"/>
</dbReference>
<comment type="caution">
    <text evidence="2">The sequence shown here is derived from an EMBL/GenBank/DDBJ whole genome shotgun (WGS) entry which is preliminary data.</text>
</comment>
<evidence type="ECO:0000256" key="1">
    <source>
        <dbReference type="SAM" id="Coils"/>
    </source>
</evidence>
<feature type="coiled-coil region" evidence="1">
    <location>
        <begin position="107"/>
        <end position="151"/>
    </location>
</feature>
<dbReference type="Proteomes" id="UP000191160">
    <property type="component" value="Unassembled WGS sequence"/>
</dbReference>
<name>A0A1T1GQA1_9GAMM</name>
<proteinExistence type="predicted"/>
<reference evidence="2 3" key="1">
    <citation type="submission" date="2017-02" db="EMBL/GenBank/DDBJ databases">
        <title>Acinetobacter sp. ANC 4945, whole genome shotgun sequencing project.</title>
        <authorList>
            <person name="Radolfova-Krizova L."/>
            <person name="Al Atrouni A."/>
            <person name="Nemec A."/>
        </authorList>
    </citation>
    <scope>NUCLEOTIDE SEQUENCE [LARGE SCALE GENOMIC DNA]</scope>
    <source>
        <strain evidence="2 3">ANC 4945</strain>
    </source>
</reference>
<evidence type="ECO:0008006" key="4">
    <source>
        <dbReference type="Google" id="ProtNLM"/>
    </source>
</evidence>
<evidence type="ECO:0000313" key="3">
    <source>
        <dbReference type="Proteomes" id="UP000191160"/>
    </source>
</evidence>
<dbReference type="AlphaFoldDB" id="A0A1T1GQA1"/>